<proteinExistence type="predicted"/>
<evidence type="ECO:0000313" key="2">
    <source>
        <dbReference type="EMBL" id="NML93863.1"/>
    </source>
</evidence>
<keyword evidence="1" id="KW-0472">Membrane</keyword>
<evidence type="ECO:0000313" key="3">
    <source>
        <dbReference type="Proteomes" id="UP000583556"/>
    </source>
</evidence>
<feature type="transmembrane region" description="Helical" evidence="1">
    <location>
        <begin position="52"/>
        <end position="74"/>
    </location>
</feature>
<dbReference type="Proteomes" id="UP000583556">
    <property type="component" value="Unassembled WGS sequence"/>
</dbReference>
<keyword evidence="1" id="KW-0812">Transmembrane</keyword>
<protein>
    <submittedName>
        <fullName evidence="2">Uncharacterized protein</fullName>
    </submittedName>
</protein>
<feature type="transmembrane region" description="Helical" evidence="1">
    <location>
        <begin position="21"/>
        <end position="40"/>
    </location>
</feature>
<evidence type="ECO:0000256" key="1">
    <source>
        <dbReference type="SAM" id="Phobius"/>
    </source>
</evidence>
<sequence>MISTQSLRRAAQGPRSRRLGVALRLTGAAVLAASVATGAFEEREQHIFGGASPLALLLSLAVVLLAWSGLTLLVGGRELFRPQPAPPRSWLPERRRHRS</sequence>
<keyword evidence="1" id="KW-1133">Transmembrane helix</keyword>
<accession>A0A7Y0GA97</accession>
<comment type="caution">
    <text evidence="2">The sequence shown here is derived from an EMBL/GenBank/DDBJ whole genome shotgun (WGS) entry which is preliminary data.</text>
</comment>
<dbReference type="AlphaFoldDB" id="A0A7Y0GA97"/>
<gene>
    <name evidence="2" type="ORF">HHL27_09300</name>
</gene>
<dbReference type="EMBL" id="JABBGM010000003">
    <property type="protein sequence ID" value="NML93863.1"/>
    <property type="molecule type" value="Genomic_DNA"/>
</dbReference>
<organism evidence="2 3">
    <name type="scientific">Novosphingobium olei</name>
    <dbReference type="NCBI Taxonomy" id="2728851"/>
    <lineage>
        <taxon>Bacteria</taxon>
        <taxon>Pseudomonadati</taxon>
        <taxon>Pseudomonadota</taxon>
        <taxon>Alphaproteobacteria</taxon>
        <taxon>Sphingomonadales</taxon>
        <taxon>Sphingomonadaceae</taxon>
        <taxon>Novosphingobium</taxon>
    </lineage>
</organism>
<reference evidence="2 3" key="1">
    <citation type="submission" date="2020-04" db="EMBL/GenBank/DDBJ databases">
        <title>Novosphingobium sp. TW-4 isolated from soil.</title>
        <authorList>
            <person name="Dahal R.H."/>
            <person name="Chaudhary D.K."/>
        </authorList>
    </citation>
    <scope>NUCLEOTIDE SEQUENCE [LARGE SCALE GENOMIC DNA]</scope>
    <source>
        <strain evidence="2 3">TW-4</strain>
    </source>
</reference>
<keyword evidence="3" id="KW-1185">Reference proteome</keyword>
<name>A0A7Y0GA97_9SPHN</name>
<dbReference type="RefSeq" id="WP_169493125.1">
    <property type="nucleotide sequence ID" value="NZ_JABBGM010000003.1"/>
</dbReference>